<comment type="caution">
    <text evidence="2">The sequence shown here is derived from an EMBL/GenBank/DDBJ whole genome shotgun (WGS) entry which is preliminary data.</text>
</comment>
<reference evidence="2" key="1">
    <citation type="journal article" date="2014" name="Front. Microbiol.">
        <title>High frequency of phylogenetically diverse reductive dehalogenase-homologous genes in deep subseafloor sedimentary metagenomes.</title>
        <authorList>
            <person name="Kawai M."/>
            <person name="Futagami T."/>
            <person name="Toyoda A."/>
            <person name="Takaki Y."/>
            <person name="Nishi S."/>
            <person name="Hori S."/>
            <person name="Arai W."/>
            <person name="Tsubouchi T."/>
            <person name="Morono Y."/>
            <person name="Uchiyama I."/>
            <person name="Ito T."/>
            <person name="Fujiyama A."/>
            <person name="Inagaki F."/>
            <person name="Takami H."/>
        </authorList>
    </citation>
    <scope>NUCLEOTIDE SEQUENCE</scope>
    <source>
        <strain evidence="2">Expedition CK06-06</strain>
    </source>
</reference>
<feature type="non-terminal residue" evidence="2">
    <location>
        <position position="1"/>
    </location>
</feature>
<dbReference type="InterPro" id="IPR003439">
    <property type="entry name" value="ABC_transporter-like_ATP-bd"/>
</dbReference>
<dbReference type="AlphaFoldDB" id="X1I0G8"/>
<evidence type="ECO:0000259" key="1">
    <source>
        <dbReference type="Pfam" id="PF00005"/>
    </source>
</evidence>
<dbReference type="GO" id="GO:0016887">
    <property type="term" value="F:ATP hydrolysis activity"/>
    <property type="evidence" value="ECO:0007669"/>
    <property type="project" value="InterPro"/>
</dbReference>
<sequence length="104" mass="11587">IPFNNSLQLKEVSYNYPNINKPVIHNISLLIKHDTSIGLVGPTGAGKTTLVDIILGLLTPQKGEFSVDMVKIDENNILNWQKNLGYVPQHIYLSDDTIINNIAF</sequence>
<gene>
    <name evidence="2" type="ORF">S03H2_26461</name>
</gene>
<dbReference type="PANTHER" id="PTHR24221">
    <property type="entry name" value="ATP-BINDING CASSETTE SUB-FAMILY B"/>
    <property type="match status" value="1"/>
</dbReference>
<feature type="non-terminal residue" evidence="2">
    <location>
        <position position="104"/>
    </location>
</feature>
<protein>
    <recommendedName>
        <fullName evidence="1">ABC transporter domain-containing protein</fullName>
    </recommendedName>
</protein>
<name>X1I0G8_9ZZZZ</name>
<dbReference type="Gene3D" id="3.40.50.300">
    <property type="entry name" value="P-loop containing nucleotide triphosphate hydrolases"/>
    <property type="match status" value="1"/>
</dbReference>
<dbReference type="InterPro" id="IPR027417">
    <property type="entry name" value="P-loop_NTPase"/>
</dbReference>
<evidence type="ECO:0000313" key="2">
    <source>
        <dbReference type="EMBL" id="GAH51033.1"/>
    </source>
</evidence>
<dbReference type="GO" id="GO:0034040">
    <property type="term" value="F:ATPase-coupled lipid transmembrane transporter activity"/>
    <property type="evidence" value="ECO:0007669"/>
    <property type="project" value="TreeGrafter"/>
</dbReference>
<dbReference type="SUPFAM" id="SSF52540">
    <property type="entry name" value="P-loop containing nucleoside triphosphate hydrolases"/>
    <property type="match status" value="1"/>
</dbReference>
<dbReference type="EMBL" id="BARU01015357">
    <property type="protein sequence ID" value="GAH51033.1"/>
    <property type="molecule type" value="Genomic_DNA"/>
</dbReference>
<proteinExistence type="predicted"/>
<feature type="domain" description="ABC transporter" evidence="1">
    <location>
        <begin position="25"/>
        <end position="96"/>
    </location>
</feature>
<dbReference type="PANTHER" id="PTHR24221:SF654">
    <property type="entry name" value="ATP-BINDING CASSETTE SUB-FAMILY B MEMBER 6"/>
    <property type="match status" value="1"/>
</dbReference>
<dbReference type="Pfam" id="PF00005">
    <property type="entry name" value="ABC_tran"/>
    <property type="match status" value="1"/>
</dbReference>
<dbReference type="GO" id="GO:0005524">
    <property type="term" value="F:ATP binding"/>
    <property type="evidence" value="ECO:0007669"/>
    <property type="project" value="InterPro"/>
</dbReference>
<dbReference type="InterPro" id="IPR039421">
    <property type="entry name" value="Type_1_exporter"/>
</dbReference>
<accession>X1I0G8</accession>
<organism evidence="2">
    <name type="scientific">marine sediment metagenome</name>
    <dbReference type="NCBI Taxonomy" id="412755"/>
    <lineage>
        <taxon>unclassified sequences</taxon>
        <taxon>metagenomes</taxon>
        <taxon>ecological metagenomes</taxon>
    </lineage>
</organism>